<evidence type="ECO:0000313" key="1">
    <source>
        <dbReference type="EMBL" id="JAH10859.1"/>
    </source>
</evidence>
<reference evidence="1" key="2">
    <citation type="journal article" date="2015" name="Fish Shellfish Immunol.">
        <title>Early steps in the European eel (Anguilla anguilla)-Vibrio vulnificus interaction in the gills: Role of the RtxA13 toxin.</title>
        <authorList>
            <person name="Callol A."/>
            <person name="Pajuelo D."/>
            <person name="Ebbesson L."/>
            <person name="Teles M."/>
            <person name="MacKenzie S."/>
            <person name="Amaro C."/>
        </authorList>
    </citation>
    <scope>NUCLEOTIDE SEQUENCE</scope>
</reference>
<accession>A0A0E9Q298</accession>
<dbReference type="AlphaFoldDB" id="A0A0E9Q298"/>
<reference evidence="1" key="1">
    <citation type="submission" date="2014-11" db="EMBL/GenBank/DDBJ databases">
        <authorList>
            <person name="Amaro Gonzalez C."/>
        </authorList>
    </citation>
    <scope>NUCLEOTIDE SEQUENCE</scope>
</reference>
<sequence length="38" mass="4640">MEIVGYEAVHMKTSHHIHLLQRYKRNYQNTNQGNPKRF</sequence>
<organism evidence="1">
    <name type="scientific">Anguilla anguilla</name>
    <name type="common">European freshwater eel</name>
    <name type="synonym">Muraena anguilla</name>
    <dbReference type="NCBI Taxonomy" id="7936"/>
    <lineage>
        <taxon>Eukaryota</taxon>
        <taxon>Metazoa</taxon>
        <taxon>Chordata</taxon>
        <taxon>Craniata</taxon>
        <taxon>Vertebrata</taxon>
        <taxon>Euteleostomi</taxon>
        <taxon>Actinopterygii</taxon>
        <taxon>Neopterygii</taxon>
        <taxon>Teleostei</taxon>
        <taxon>Anguilliformes</taxon>
        <taxon>Anguillidae</taxon>
        <taxon>Anguilla</taxon>
    </lineage>
</organism>
<dbReference type="EMBL" id="GBXM01097718">
    <property type="protein sequence ID" value="JAH10859.1"/>
    <property type="molecule type" value="Transcribed_RNA"/>
</dbReference>
<protein>
    <submittedName>
        <fullName evidence="1">Uncharacterized protein</fullName>
    </submittedName>
</protein>
<name>A0A0E9Q298_ANGAN</name>
<proteinExistence type="predicted"/>